<dbReference type="GO" id="GO:0070916">
    <property type="term" value="C:inositol phosphoceramide synthase complex"/>
    <property type="evidence" value="ECO:0007669"/>
    <property type="project" value="TreeGrafter"/>
</dbReference>
<keyword evidence="2" id="KW-0472">Membrane</keyword>
<feature type="compositionally biased region" description="Low complexity" evidence="1">
    <location>
        <begin position="343"/>
        <end position="355"/>
    </location>
</feature>
<feature type="region of interest" description="Disordered" evidence="1">
    <location>
        <begin position="299"/>
        <end position="381"/>
    </location>
</feature>
<dbReference type="VEuPathDB" id="FungiDB:BDBG_06492"/>
<dbReference type="PANTHER" id="PTHR28077">
    <property type="entry name" value="INOSITOL PHOSPHORYLCERAMIDE SYNTHASE REGULATORY SUBUNIT KEI1"/>
    <property type="match status" value="1"/>
</dbReference>
<feature type="transmembrane region" description="Helical" evidence="2">
    <location>
        <begin position="58"/>
        <end position="78"/>
    </location>
</feature>
<evidence type="ECO:0000256" key="1">
    <source>
        <dbReference type="SAM" id="MobiDB-lite"/>
    </source>
</evidence>
<accession>A0A179US53</accession>
<reference evidence="4" key="1">
    <citation type="journal article" date="2015" name="PLoS Genet.">
        <title>The dynamic genome and transcriptome of the human fungal pathogen Blastomyces and close relative Emmonsia.</title>
        <authorList>
            <person name="Munoz J.F."/>
            <person name="Gauthier G.M."/>
            <person name="Desjardins C.A."/>
            <person name="Gallo J.E."/>
            <person name="Holder J."/>
            <person name="Sullivan T.D."/>
            <person name="Marty A.J."/>
            <person name="Carmen J.C."/>
            <person name="Chen Z."/>
            <person name="Ding L."/>
            <person name="Gujja S."/>
            <person name="Magrini V."/>
            <person name="Misas E."/>
            <person name="Mitreva M."/>
            <person name="Priest M."/>
            <person name="Saif S."/>
            <person name="Whiston E.A."/>
            <person name="Young S."/>
            <person name="Zeng Q."/>
            <person name="Goldman W.E."/>
            <person name="Mardis E.R."/>
            <person name="Taylor J.W."/>
            <person name="McEwen J.G."/>
            <person name="Clay O.K."/>
            <person name="Klein B.S."/>
            <person name="Cuomo C.A."/>
        </authorList>
    </citation>
    <scope>NUCLEOTIDE SEQUENCE [LARGE SCALE GENOMIC DNA]</scope>
    <source>
        <strain evidence="4">SLH14081</strain>
    </source>
</reference>
<feature type="transmembrane region" description="Helical" evidence="2">
    <location>
        <begin position="194"/>
        <end position="215"/>
    </location>
</feature>
<dbReference type="EMBL" id="GG657461">
    <property type="protein sequence ID" value="OAT10680.1"/>
    <property type="molecule type" value="Genomic_DNA"/>
</dbReference>
<feature type="transmembrane region" description="Helical" evidence="2">
    <location>
        <begin position="90"/>
        <end position="114"/>
    </location>
</feature>
<name>A0A179US53_BLAGS</name>
<dbReference type="RefSeq" id="XP_002623053.2">
    <property type="nucleotide sequence ID" value="XM_002623007.2"/>
</dbReference>
<dbReference type="InterPro" id="IPR013862">
    <property type="entry name" value="Kei1"/>
</dbReference>
<dbReference type="Proteomes" id="UP000002038">
    <property type="component" value="Unassembled WGS sequence"/>
</dbReference>
<dbReference type="GO" id="GO:0006673">
    <property type="term" value="P:inositol phosphoceramide metabolic process"/>
    <property type="evidence" value="ECO:0007669"/>
    <property type="project" value="InterPro"/>
</dbReference>
<dbReference type="GeneID" id="8503248"/>
<dbReference type="STRING" id="559298.A0A179US53"/>
<feature type="transmembrane region" description="Helical" evidence="2">
    <location>
        <begin position="16"/>
        <end position="38"/>
    </location>
</feature>
<dbReference type="GO" id="GO:0000139">
    <property type="term" value="C:Golgi membrane"/>
    <property type="evidence" value="ECO:0007669"/>
    <property type="project" value="TreeGrafter"/>
</dbReference>
<dbReference type="KEGG" id="bgh:BDBG_06492"/>
<dbReference type="OrthoDB" id="3338076at2759"/>
<evidence type="ECO:0000313" key="3">
    <source>
        <dbReference type="EMBL" id="OAT10680.1"/>
    </source>
</evidence>
<dbReference type="AlphaFoldDB" id="A0A179US53"/>
<organism evidence="3 4">
    <name type="scientific">Blastomyces gilchristii (strain SLH14081)</name>
    <name type="common">Blastomyces dermatitidis</name>
    <dbReference type="NCBI Taxonomy" id="559298"/>
    <lineage>
        <taxon>Eukaryota</taxon>
        <taxon>Fungi</taxon>
        <taxon>Dikarya</taxon>
        <taxon>Ascomycota</taxon>
        <taxon>Pezizomycotina</taxon>
        <taxon>Eurotiomycetes</taxon>
        <taxon>Eurotiomycetidae</taxon>
        <taxon>Onygenales</taxon>
        <taxon>Ajellomycetaceae</taxon>
        <taxon>Blastomyces</taxon>
    </lineage>
</organism>
<keyword evidence="4" id="KW-1185">Reference proteome</keyword>
<keyword evidence="2" id="KW-0812">Transmembrane</keyword>
<feature type="region of interest" description="Disordered" evidence="1">
    <location>
        <begin position="231"/>
        <end position="265"/>
    </location>
</feature>
<dbReference type="Pfam" id="PF08552">
    <property type="entry name" value="Kei1"/>
    <property type="match status" value="1"/>
</dbReference>
<dbReference type="PANTHER" id="PTHR28077:SF1">
    <property type="entry name" value="INOSITOL PHOSPHORYLCERAMIDE SYNTHASE REGULATORY SUBUNIT KEI1"/>
    <property type="match status" value="1"/>
</dbReference>
<dbReference type="GO" id="GO:0070917">
    <property type="term" value="F:inositol phosphoceramide synthase regulator activity"/>
    <property type="evidence" value="ECO:0007669"/>
    <property type="project" value="InterPro"/>
</dbReference>
<protein>
    <submittedName>
        <fullName evidence="3">UPF0596 Golgi apparatus membrane protein c</fullName>
    </submittedName>
</protein>
<feature type="compositionally biased region" description="Polar residues" evidence="1">
    <location>
        <begin position="356"/>
        <end position="369"/>
    </location>
</feature>
<proteinExistence type="predicted"/>
<sequence length="381" mass="41731">MGISLRFLRIPRPQSFLYVMSLETGATLITLSLLLNKISGVYGLLALLTGYHLSPLQLSMYIYSILGLALTAILAPHVRLQSPFQCLALAWFYLIDSVINAAYTAAFAVTWFLVIAQQQSDTPAKSGPGSSMMADTAGFTRPKFNVTSVVVDAGTRDGVVASAQAASAPAGAGHADSSATLGRGVLQPESLQSIAIICTLWTIRVYFVFIMMAFARQCILQFSFHARTSVDSRRRPSVPAHSRNSSVLSNIDSDPNPFNIRAPEGQGWKGKLGRIMVSVGRSYWLEDDDHSWMNGMNRKFRKSVDPSNNNPGSGISERERRRRSGTGPPVPSHATVQAAIMLQQQQQQQQQQQHQIHSNSHSRNQSLAGQSVKMHDMSEGR</sequence>
<gene>
    <name evidence="3" type="ORF">BDBG_06492</name>
</gene>
<evidence type="ECO:0000256" key="2">
    <source>
        <dbReference type="SAM" id="Phobius"/>
    </source>
</evidence>
<evidence type="ECO:0000313" key="4">
    <source>
        <dbReference type="Proteomes" id="UP000002038"/>
    </source>
</evidence>
<keyword evidence="2" id="KW-1133">Transmembrane helix</keyword>
<feature type="compositionally biased region" description="Polar residues" evidence="1">
    <location>
        <begin position="242"/>
        <end position="253"/>
    </location>
</feature>